<name>A0A3D9RYH9_9BACL</name>
<protein>
    <recommendedName>
        <fullName evidence="3">FlgN protein</fullName>
    </recommendedName>
</protein>
<comment type="caution">
    <text evidence="1">The sequence shown here is derived from an EMBL/GenBank/DDBJ whole genome shotgun (WGS) entry which is preliminary data.</text>
</comment>
<organism evidence="1 2">
    <name type="scientific">Paenibacillus taihuensis</name>
    <dbReference type="NCBI Taxonomy" id="1156355"/>
    <lineage>
        <taxon>Bacteria</taxon>
        <taxon>Bacillati</taxon>
        <taxon>Bacillota</taxon>
        <taxon>Bacilli</taxon>
        <taxon>Bacillales</taxon>
        <taxon>Paenibacillaceae</taxon>
        <taxon>Paenibacillus</taxon>
    </lineage>
</organism>
<sequence>MGSSTKASEDPGCEMNVVESVQELLVLLNSTAQEILQLDLENEAATDRLEQLQSVQSGTRQQIDELCKANGMPIDKRSLRELLIECVALEKQIAVKLSVQRGVLNEHMSQIKKAEMARSRYHQTYTQAEGYFLDAHQ</sequence>
<gene>
    <name evidence="1" type="ORF">A8990_11422</name>
</gene>
<keyword evidence="2" id="KW-1185">Reference proteome</keyword>
<evidence type="ECO:0000313" key="2">
    <source>
        <dbReference type="Proteomes" id="UP000256304"/>
    </source>
</evidence>
<accession>A0A3D9RYH9</accession>
<proteinExistence type="predicted"/>
<reference evidence="1 2" key="1">
    <citation type="submission" date="2018-08" db="EMBL/GenBank/DDBJ databases">
        <title>Genomic Encyclopedia of Type Strains, Phase III (KMG-III): the genomes of soil and plant-associated and newly described type strains.</title>
        <authorList>
            <person name="Whitman W."/>
        </authorList>
    </citation>
    <scope>NUCLEOTIDE SEQUENCE [LARGE SCALE GENOMIC DNA]</scope>
    <source>
        <strain evidence="1 2">CGMCC 1.10966</strain>
    </source>
</reference>
<dbReference type="EMBL" id="QTTN01000014">
    <property type="protein sequence ID" value="REE84488.1"/>
    <property type="molecule type" value="Genomic_DNA"/>
</dbReference>
<dbReference type="OrthoDB" id="2680231at2"/>
<evidence type="ECO:0008006" key="3">
    <source>
        <dbReference type="Google" id="ProtNLM"/>
    </source>
</evidence>
<dbReference type="Proteomes" id="UP000256304">
    <property type="component" value="Unassembled WGS sequence"/>
</dbReference>
<dbReference type="RefSeq" id="WP_147306805.1">
    <property type="nucleotide sequence ID" value="NZ_QTTN01000014.1"/>
</dbReference>
<dbReference type="AlphaFoldDB" id="A0A3D9RYH9"/>
<evidence type="ECO:0000313" key="1">
    <source>
        <dbReference type="EMBL" id="REE84488.1"/>
    </source>
</evidence>